<dbReference type="Pfam" id="PF07659">
    <property type="entry name" value="DUF1599"/>
    <property type="match status" value="1"/>
</dbReference>
<sequence>MNKSLIHEKICDELNELYITKNKEYGDSFGKAYEDIGPISAITQIYHKTQRLVNIYSKDEIVHESLIDNLKDLANYAIMTIIELEE</sequence>
<reference evidence="2 3" key="1">
    <citation type="submission" date="2016-02" db="EMBL/GenBank/DDBJ databases">
        <title>Genome sequence of Tissierella creatinophila DSM 6911.</title>
        <authorList>
            <person name="Poehlein A."/>
            <person name="Daniel R."/>
        </authorList>
    </citation>
    <scope>NUCLEOTIDE SEQUENCE [LARGE SCALE GENOMIC DNA]</scope>
    <source>
        <strain evidence="2 3">DSM 6911</strain>
    </source>
</reference>
<dbReference type="EMBL" id="LTDM01000029">
    <property type="protein sequence ID" value="OLS02410.1"/>
    <property type="molecule type" value="Genomic_DNA"/>
</dbReference>
<protein>
    <recommendedName>
        <fullName evidence="1">Nucleotide modification associated domain-containing protein</fullName>
    </recommendedName>
</protein>
<name>A0A1U7M579_TISCR</name>
<dbReference type="RefSeq" id="WP_075726887.1">
    <property type="nucleotide sequence ID" value="NZ_LTDM01000029.1"/>
</dbReference>
<gene>
    <name evidence="2" type="ORF">TICRE_15990</name>
</gene>
<organism evidence="2 3">
    <name type="scientific">Tissierella creatinophila DSM 6911</name>
    <dbReference type="NCBI Taxonomy" id="1123403"/>
    <lineage>
        <taxon>Bacteria</taxon>
        <taxon>Bacillati</taxon>
        <taxon>Bacillota</taxon>
        <taxon>Tissierellia</taxon>
        <taxon>Tissierellales</taxon>
        <taxon>Tissierellaceae</taxon>
        <taxon>Tissierella</taxon>
    </lineage>
</organism>
<feature type="domain" description="Nucleotide modification associated" evidence="1">
    <location>
        <begin position="21"/>
        <end position="84"/>
    </location>
</feature>
<comment type="caution">
    <text evidence="2">The sequence shown here is derived from an EMBL/GenBank/DDBJ whole genome shotgun (WGS) entry which is preliminary data.</text>
</comment>
<evidence type="ECO:0000313" key="2">
    <source>
        <dbReference type="EMBL" id="OLS02410.1"/>
    </source>
</evidence>
<dbReference type="InterPro" id="IPR011630">
    <property type="entry name" value="DUF1599"/>
</dbReference>
<keyword evidence="3" id="KW-1185">Reference proteome</keyword>
<dbReference type="AlphaFoldDB" id="A0A1U7M579"/>
<accession>A0A1U7M579</accession>
<proteinExistence type="predicted"/>
<evidence type="ECO:0000259" key="1">
    <source>
        <dbReference type="Pfam" id="PF07659"/>
    </source>
</evidence>
<evidence type="ECO:0000313" key="3">
    <source>
        <dbReference type="Proteomes" id="UP000186112"/>
    </source>
</evidence>
<dbReference type="Proteomes" id="UP000186112">
    <property type="component" value="Unassembled WGS sequence"/>
</dbReference>